<organism evidence="2 3">
    <name type="scientific">Ancylostoma ceylanicum</name>
    <dbReference type="NCBI Taxonomy" id="53326"/>
    <lineage>
        <taxon>Eukaryota</taxon>
        <taxon>Metazoa</taxon>
        <taxon>Ecdysozoa</taxon>
        <taxon>Nematoda</taxon>
        <taxon>Chromadorea</taxon>
        <taxon>Rhabditida</taxon>
        <taxon>Rhabditina</taxon>
        <taxon>Rhabditomorpha</taxon>
        <taxon>Strongyloidea</taxon>
        <taxon>Ancylostomatidae</taxon>
        <taxon>Ancylostomatinae</taxon>
        <taxon>Ancylostoma</taxon>
    </lineage>
</organism>
<comment type="caution">
    <text evidence="2">The sequence shown here is derived from an EMBL/GenBank/DDBJ whole genome shotgun (WGS) entry which is preliminary data.</text>
</comment>
<evidence type="ECO:0000256" key="1">
    <source>
        <dbReference type="SAM" id="SignalP"/>
    </source>
</evidence>
<name>A0A016T3L8_9BILA</name>
<keyword evidence="1" id="KW-0732">Signal</keyword>
<dbReference type="AlphaFoldDB" id="A0A016T3L8"/>
<feature type="signal peptide" evidence="1">
    <location>
        <begin position="1"/>
        <end position="22"/>
    </location>
</feature>
<proteinExistence type="predicted"/>
<gene>
    <name evidence="2" type="primary">Acey_s0142.g2283</name>
    <name evidence="2" type="ORF">Y032_0142g2283</name>
</gene>
<dbReference type="EMBL" id="JARK01001478">
    <property type="protein sequence ID" value="EYB97184.1"/>
    <property type="molecule type" value="Genomic_DNA"/>
</dbReference>
<evidence type="ECO:0000313" key="2">
    <source>
        <dbReference type="EMBL" id="EYB97184.1"/>
    </source>
</evidence>
<protein>
    <submittedName>
        <fullName evidence="2">Uncharacterized protein</fullName>
    </submittedName>
</protein>
<dbReference type="Proteomes" id="UP000024635">
    <property type="component" value="Unassembled WGS sequence"/>
</dbReference>
<keyword evidence="3" id="KW-1185">Reference proteome</keyword>
<accession>A0A016T3L8</accession>
<feature type="chain" id="PRO_5001490488" evidence="1">
    <location>
        <begin position="23"/>
        <end position="79"/>
    </location>
</feature>
<evidence type="ECO:0000313" key="3">
    <source>
        <dbReference type="Proteomes" id="UP000024635"/>
    </source>
</evidence>
<reference evidence="3" key="1">
    <citation type="journal article" date="2015" name="Nat. Genet.">
        <title>The genome and transcriptome of the zoonotic hookworm Ancylostoma ceylanicum identify infection-specific gene families.</title>
        <authorList>
            <person name="Schwarz E.M."/>
            <person name="Hu Y."/>
            <person name="Antoshechkin I."/>
            <person name="Miller M.M."/>
            <person name="Sternberg P.W."/>
            <person name="Aroian R.V."/>
        </authorList>
    </citation>
    <scope>NUCLEOTIDE SEQUENCE</scope>
    <source>
        <strain evidence="3">HY135</strain>
    </source>
</reference>
<sequence>MIVRHILVHYFSLMLSELSIEGQDVKNESLPVSVCVSQFICKHPISTTMFKVVNMHSCPNAIGSFGETKLSNASGNGNK</sequence>